<feature type="region of interest" description="Disordered" evidence="1">
    <location>
        <begin position="226"/>
        <end position="322"/>
    </location>
</feature>
<dbReference type="KEGG" id="dpx:DAPPUDRAFT_239532"/>
<dbReference type="Proteomes" id="UP000000305">
    <property type="component" value="Unassembled WGS sequence"/>
</dbReference>
<sequence length="339" mass="37087">MSIGRQPVDTLKYTSSPLVDLVRSSVDLPPVCLNSLVDLARSSVISPFLSRPIALVGSAEPSAKSCFTPSSFVNAVPGSCHSVQCTSVQCQCPGYPARHPFPSAVSTLQLFQHHSLSGFIARQLTLHPRSVCPARWPVSIIPRKFNSDEKKKKDNLTKGKRRNTKKIQALQEAAIAYFARADAAAAIEAAAIEVAAIEAVDVVVEEPADDAAVPLVIGISDQHSRPRLADFVPPPTSRRVVYRPYDRWPSPEEPPTPPGEPESEEEDFIPNLSDCEVRSEVGPSSDDEAPEPTSPPPPTPPSPLRRVVQIRNTKTNKTRCVDLDQLFRPESQDKIVRRK</sequence>
<reference evidence="2 3" key="1">
    <citation type="journal article" date="2011" name="Science">
        <title>The ecoresponsive genome of Daphnia pulex.</title>
        <authorList>
            <person name="Colbourne J.K."/>
            <person name="Pfrender M.E."/>
            <person name="Gilbert D."/>
            <person name="Thomas W.K."/>
            <person name="Tucker A."/>
            <person name="Oakley T.H."/>
            <person name="Tokishita S."/>
            <person name="Aerts A."/>
            <person name="Arnold G.J."/>
            <person name="Basu M.K."/>
            <person name="Bauer D.J."/>
            <person name="Caceres C.E."/>
            <person name="Carmel L."/>
            <person name="Casola C."/>
            <person name="Choi J.H."/>
            <person name="Detter J.C."/>
            <person name="Dong Q."/>
            <person name="Dusheyko S."/>
            <person name="Eads B.D."/>
            <person name="Frohlich T."/>
            <person name="Geiler-Samerotte K.A."/>
            <person name="Gerlach D."/>
            <person name="Hatcher P."/>
            <person name="Jogdeo S."/>
            <person name="Krijgsveld J."/>
            <person name="Kriventseva E.V."/>
            <person name="Kultz D."/>
            <person name="Laforsch C."/>
            <person name="Lindquist E."/>
            <person name="Lopez J."/>
            <person name="Manak J.R."/>
            <person name="Muller J."/>
            <person name="Pangilinan J."/>
            <person name="Patwardhan R.P."/>
            <person name="Pitluck S."/>
            <person name="Pritham E.J."/>
            <person name="Rechtsteiner A."/>
            <person name="Rho M."/>
            <person name="Rogozin I.B."/>
            <person name="Sakarya O."/>
            <person name="Salamov A."/>
            <person name="Schaack S."/>
            <person name="Shapiro H."/>
            <person name="Shiga Y."/>
            <person name="Skalitzky C."/>
            <person name="Smith Z."/>
            <person name="Souvorov A."/>
            <person name="Sung W."/>
            <person name="Tang Z."/>
            <person name="Tsuchiya D."/>
            <person name="Tu H."/>
            <person name="Vos H."/>
            <person name="Wang M."/>
            <person name="Wolf Y.I."/>
            <person name="Yamagata H."/>
            <person name="Yamada T."/>
            <person name="Ye Y."/>
            <person name="Shaw J.R."/>
            <person name="Andrews J."/>
            <person name="Crease T.J."/>
            <person name="Tang H."/>
            <person name="Lucas S.M."/>
            <person name="Robertson H.M."/>
            <person name="Bork P."/>
            <person name="Koonin E.V."/>
            <person name="Zdobnov E.M."/>
            <person name="Grigoriev I.V."/>
            <person name="Lynch M."/>
            <person name="Boore J.L."/>
        </authorList>
    </citation>
    <scope>NUCLEOTIDE SEQUENCE [LARGE SCALE GENOMIC DNA]</scope>
</reference>
<dbReference type="HOGENOM" id="CLU_070678_0_0_1"/>
<dbReference type="EMBL" id="GL732536">
    <property type="protein sequence ID" value="EFX83866.1"/>
    <property type="molecule type" value="Genomic_DNA"/>
</dbReference>
<accession>E9G9K0</accession>
<protein>
    <submittedName>
        <fullName evidence="2">Uncharacterized protein</fullName>
    </submittedName>
</protein>
<dbReference type="InParanoid" id="E9G9K0"/>
<dbReference type="PhylomeDB" id="E9G9K0"/>
<organism evidence="2 3">
    <name type="scientific">Daphnia pulex</name>
    <name type="common">Water flea</name>
    <dbReference type="NCBI Taxonomy" id="6669"/>
    <lineage>
        <taxon>Eukaryota</taxon>
        <taxon>Metazoa</taxon>
        <taxon>Ecdysozoa</taxon>
        <taxon>Arthropoda</taxon>
        <taxon>Crustacea</taxon>
        <taxon>Branchiopoda</taxon>
        <taxon>Diplostraca</taxon>
        <taxon>Cladocera</taxon>
        <taxon>Anomopoda</taxon>
        <taxon>Daphniidae</taxon>
        <taxon>Daphnia</taxon>
    </lineage>
</organism>
<dbReference type="AlphaFoldDB" id="E9G9K0"/>
<evidence type="ECO:0000256" key="1">
    <source>
        <dbReference type="SAM" id="MobiDB-lite"/>
    </source>
</evidence>
<keyword evidence="3" id="KW-1185">Reference proteome</keyword>
<evidence type="ECO:0000313" key="3">
    <source>
        <dbReference type="Proteomes" id="UP000000305"/>
    </source>
</evidence>
<feature type="compositionally biased region" description="Pro residues" evidence="1">
    <location>
        <begin position="251"/>
        <end position="260"/>
    </location>
</feature>
<dbReference type="STRING" id="6669.E9G9K0"/>
<name>E9G9K0_DAPPU</name>
<evidence type="ECO:0000313" key="2">
    <source>
        <dbReference type="EMBL" id="EFX83866.1"/>
    </source>
</evidence>
<proteinExistence type="predicted"/>
<feature type="compositionally biased region" description="Pro residues" evidence="1">
    <location>
        <begin position="292"/>
        <end position="303"/>
    </location>
</feature>
<gene>
    <name evidence="2" type="ORF">DAPPUDRAFT_239532</name>
</gene>